<proteinExistence type="predicted"/>
<dbReference type="OrthoDB" id="227596at2"/>
<evidence type="ECO:0000256" key="6">
    <source>
        <dbReference type="ARBA" id="ARBA00022777"/>
    </source>
</evidence>
<dbReference type="Proteomes" id="UP000190797">
    <property type="component" value="Chromosome"/>
</dbReference>
<protein>
    <recommendedName>
        <fullName evidence="2">histidine kinase</fullName>
        <ecNumber evidence="2">2.7.13.3</ecNumber>
    </recommendedName>
</protein>
<dbReference type="EMBL" id="CP017717">
    <property type="protein sequence ID" value="AQZ67957.1"/>
    <property type="molecule type" value="Genomic_DNA"/>
</dbReference>
<keyword evidence="6 14" id="KW-0418">Kinase</keyword>
<dbReference type="STRING" id="1909395.BKM31_46685"/>
<feature type="transmembrane region" description="Helical" evidence="11">
    <location>
        <begin position="40"/>
        <end position="70"/>
    </location>
</feature>
<sequence length="384" mass="40098">MSSARGWRSLAQDGALAAVVAALLTLTVLATPAAGALDLAAVLIAAASLVAWRRAPLVALAISTVCMLVYATHAQPGPPAAFPVLVSVYGAVRAGHRLLPALAGVLFLGAGLAVSLASAGPGEERLVVQNTTLLLGWFLAAGVTGTVSLHRQAYVQQAEQRAAEAERTREEVARRRAGEERLRIARELHDSLTHSISVIKVQAGVAVHLARKRGEEVPAALLAIQEASGDAMRELRTTLELLRDPDPDEADEPDGPSGLDRLGDLVERARAAGLPATVTVSGERRGLPPEVDRAAYRIVQEALTNVSRHAGAAAAAVRVDYGGRELVVQVDDDGKATRDAPPVAGVGLRGMRERVTALGGRLLAEPRAEGGFTVRAELPLGDLT</sequence>
<accession>A0A1V0ACN2</accession>
<evidence type="ECO:0000256" key="7">
    <source>
        <dbReference type="ARBA" id="ARBA00022840"/>
    </source>
</evidence>
<feature type="domain" description="Histidine kinase/HSP90-like ATPase" evidence="12">
    <location>
        <begin position="293"/>
        <end position="380"/>
    </location>
</feature>
<feature type="domain" description="Signal transduction histidine kinase subgroup 3 dimerisation and phosphoacceptor" evidence="13">
    <location>
        <begin position="180"/>
        <end position="245"/>
    </location>
</feature>
<keyword evidence="4" id="KW-0808">Transferase</keyword>
<keyword evidence="9" id="KW-0175">Coiled coil</keyword>
<keyword evidence="7" id="KW-0067">ATP-binding</keyword>
<feature type="transmembrane region" description="Helical" evidence="11">
    <location>
        <begin position="131"/>
        <end position="149"/>
    </location>
</feature>
<dbReference type="InterPro" id="IPR036890">
    <property type="entry name" value="HATPase_C_sf"/>
</dbReference>
<dbReference type="GO" id="GO:0005524">
    <property type="term" value="F:ATP binding"/>
    <property type="evidence" value="ECO:0007669"/>
    <property type="project" value="UniProtKB-KW"/>
</dbReference>
<evidence type="ECO:0000256" key="5">
    <source>
        <dbReference type="ARBA" id="ARBA00022741"/>
    </source>
</evidence>
<dbReference type="Gene3D" id="1.20.5.1930">
    <property type="match status" value="1"/>
</dbReference>
<keyword evidence="3" id="KW-0597">Phosphoprotein</keyword>
<dbReference type="CDD" id="cd16917">
    <property type="entry name" value="HATPase_UhpB-NarQ-NarX-like"/>
    <property type="match status" value="1"/>
</dbReference>
<name>A0A1V0ACN2_9ACTN</name>
<keyword evidence="8" id="KW-0902">Two-component regulatory system</keyword>
<evidence type="ECO:0000259" key="13">
    <source>
        <dbReference type="Pfam" id="PF07730"/>
    </source>
</evidence>
<dbReference type="KEGG" id="noa:BKM31_46685"/>
<evidence type="ECO:0000256" key="1">
    <source>
        <dbReference type="ARBA" id="ARBA00000085"/>
    </source>
</evidence>
<dbReference type="AlphaFoldDB" id="A0A1V0ACN2"/>
<dbReference type="GO" id="GO:0046983">
    <property type="term" value="F:protein dimerization activity"/>
    <property type="evidence" value="ECO:0007669"/>
    <property type="project" value="InterPro"/>
</dbReference>
<dbReference type="GO" id="GO:0016020">
    <property type="term" value="C:membrane"/>
    <property type="evidence" value="ECO:0007669"/>
    <property type="project" value="InterPro"/>
</dbReference>
<evidence type="ECO:0000256" key="9">
    <source>
        <dbReference type="SAM" id="Coils"/>
    </source>
</evidence>
<evidence type="ECO:0000256" key="4">
    <source>
        <dbReference type="ARBA" id="ARBA00022679"/>
    </source>
</evidence>
<feature type="coiled-coil region" evidence="9">
    <location>
        <begin position="155"/>
        <end position="182"/>
    </location>
</feature>
<dbReference type="GO" id="GO:0000155">
    <property type="term" value="F:phosphorelay sensor kinase activity"/>
    <property type="evidence" value="ECO:0007669"/>
    <property type="project" value="InterPro"/>
</dbReference>
<dbReference type="EC" id="2.7.13.3" evidence="2"/>
<evidence type="ECO:0000256" key="8">
    <source>
        <dbReference type="ARBA" id="ARBA00023012"/>
    </source>
</evidence>
<keyword evidence="11" id="KW-0472">Membrane</keyword>
<keyword evidence="11" id="KW-0812">Transmembrane</keyword>
<evidence type="ECO:0000313" key="14">
    <source>
        <dbReference type="EMBL" id="AQZ67957.1"/>
    </source>
</evidence>
<dbReference type="PANTHER" id="PTHR24421:SF10">
    <property type="entry name" value="NITRATE_NITRITE SENSOR PROTEIN NARQ"/>
    <property type="match status" value="1"/>
</dbReference>
<dbReference type="Pfam" id="PF07730">
    <property type="entry name" value="HisKA_3"/>
    <property type="match status" value="1"/>
</dbReference>
<keyword evidence="11" id="KW-1133">Transmembrane helix</keyword>
<reference evidence="15" key="1">
    <citation type="journal article" date="2017" name="Med. Chem. Commun.">
        <title>Nonomuraea sp. ATCC 55076 harbours the largest actinomycete chromosome to date and the kistamicin biosynthetic gene cluster.</title>
        <authorList>
            <person name="Nazari B."/>
            <person name="Forneris C.C."/>
            <person name="Gibson M.I."/>
            <person name="Moon K."/>
            <person name="Schramma K.R."/>
            <person name="Seyedsayamdost M.R."/>
        </authorList>
    </citation>
    <scope>NUCLEOTIDE SEQUENCE [LARGE SCALE GENOMIC DNA]</scope>
    <source>
        <strain evidence="15">ATCC 55076</strain>
    </source>
</reference>
<comment type="catalytic activity">
    <reaction evidence="1">
        <text>ATP + protein L-histidine = ADP + protein N-phospho-L-histidine.</text>
        <dbReference type="EC" id="2.7.13.3"/>
    </reaction>
</comment>
<evidence type="ECO:0000256" key="11">
    <source>
        <dbReference type="SAM" id="Phobius"/>
    </source>
</evidence>
<keyword evidence="5" id="KW-0547">Nucleotide-binding</keyword>
<gene>
    <name evidence="14" type="ORF">BKM31_46685</name>
</gene>
<dbReference type="Pfam" id="PF02518">
    <property type="entry name" value="HATPase_c"/>
    <property type="match status" value="1"/>
</dbReference>
<dbReference type="InterPro" id="IPR011712">
    <property type="entry name" value="Sig_transdc_His_kin_sub3_dim/P"/>
</dbReference>
<dbReference type="InterPro" id="IPR050482">
    <property type="entry name" value="Sensor_HK_TwoCompSys"/>
</dbReference>
<evidence type="ECO:0000256" key="10">
    <source>
        <dbReference type="SAM" id="MobiDB-lite"/>
    </source>
</evidence>
<feature type="transmembrane region" description="Helical" evidence="11">
    <location>
        <begin position="98"/>
        <end position="119"/>
    </location>
</feature>
<keyword evidence="15" id="KW-1185">Reference proteome</keyword>
<evidence type="ECO:0000256" key="3">
    <source>
        <dbReference type="ARBA" id="ARBA00022553"/>
    </source>
</evidence>
<evidence type="ECO:0000256" key="2">
    <source>
        <dbReference type="ARBA" id="ARBA00012438"/>
    </source>
</evidence>
<dbReference type="RefSeq" id="WP_080044276.1">
    <property type="nucleotide sequence ID" value="NZ_CP017717.1"/>
</dbReference>
<organism evidence="14 15">
    <name type="scientific">[Actinomadura] parvosata subsp. kistnae</name>
    <dbReference type="NCBI Taxonomy" id="1909395"/>
    <lineage>
        <taxon>Bacteria</taxon>
        <taxon>Bacillati</taxon>
        <taxon>Actinomycetota</taxon>
        <taxon>Actinomycetes</taxon>
        <taxon>Streptosporangiales</taxon>
        <taxon>Streptosporangiaceae</taxon>
        <taxon>Nonomuraea</taxon>
    </lineage>
</organism>
<dbReference type="InterPro" id="IPR003594">
    <property type="entry name" value="HATPase_dom"/>
</dbReference>
<evidence type="ECO:0000259" key="12">
    <source>
        <dbReference type="Pfam" id="PF02518"/>
    </source>
</evidence>
<dbReference type="Gene3D" id="3.30.565.10">
    <property type="entry name" value="Histidine kinase-like ATPase, C-terminal domain"/>
    <property type="match status" value="1"/>
</dbReference>
<dbReference type="SUPFAM" id="SSF55874">
    <property type="entry name" value="ATPase domain of HSP90 chaperone/DNA topoisomerase II/histidine kinase"/>
    <property type="match status" value="1"/>
</dbReference>
<dbReference type="PANTHER" id="PTHR24421">
    <property type="entry name" value="NITRATE/NITRITE SENSOR PROTEIN NARX-RELATED"/>
    <property type="match status" value="1"/>
</dbReference>
<evidence type="ECO:0000313" key="15">
    <source>
        <dbReference type="Proteomes" id="UP000190797"/>
    </source>
</evidence>
<feature type="region of interest" description="Disordered" evidence="10">
    <location>
        <begin position="242"/>
        <end position="261"/>
    </location>
</feature>